<dbReference type="EMBL" id="CP002542">
    <property type="protein sequence ID" value="AEA45929.1"/>
    <property type="molecule type" value="Genomic_DNA"/>
</dbReference>
<dbReference type="Proteomes" id="UP000007463">
    <property type="component" value="Chromosome"/>
</dbReference>
<dbReference type="AlphaFoldDB" id="F2IHX0"/>
<reference evidence="1 2" key="1">
    <citation type="journal article" date="2011" name="Stand. Genomic Sci.">
        <title>Complete genome sequence of the gliding freshwater bacterium Fluviicola taffensis type strain (RW262).</title>
        <authorList>
            <person name="Woyke T."/>
            <person name="Chertkov O."/>
            <person name="Lapidus A."/>
            <person name="Nolan M."/>
            <person name="Lucas S."/>
            <person name="Del Rio T.G."/>
            <person name="Tice H."/>
            <person name="Cheng J.F."/>
            <person name="Tapia R."/>
            <person name="Han C."/>
            <person name="Goodwin L."/>
            <person name="Pitluck S."/>
            <person name="Liolios K."/>
            <person name="Pagani I."/>
            <person name="Ivanova N."/>
            <person name="Huntemann M."/>
            <person name="Mavromatis K."/>
            <person name="Mikhailova N."/>
            <person name="Pati A."/>
            <person name="Chen A."/>
            <person name="Palaniappan K."/>
            <person name="Land M."/>
            <person name="Hauser L."/>
            <person name="Brambilla E.M."/>
            <person name="Rohde M."/>
            <person name="Mwirichia R."/>
            <person name="Sikorski J."/>
            <person name="Tindall B.J."/>
            <person name="Goker M."/>
            <person name="Bristow J."/>
            <person name="Eisen J.A."/>
            <person name="Markowitz V."/>
            <person name="Hugenholtz P."/>
            <person name="Klenk H.P."/>
            <person name="Kyrpides N.C."/>
        </authorList>
    </citation>
    <scope>NUCLEOTIDE SEQUENCE [LARGE SCALE GENOMIC DNA]</scope>
    <source>
        <strain evidence="2">DSM 16823 / RW262 / RW262</strain>
    </source>
</reference>
<name>F2IHX0_FLUTR</name>
<organism evidence="1 2">
    <name type="scientific">Fluviicola taffensis (strain DSM 16823 / NCIMB 13979 / RW262)</name>
    <dbReference type="NCBI Taxonomy" id="755732"/>
    <lineage>
        <taxon>Bacteria</taxon>
        <taxon>Pseudomonadati</taxon>
        <taxon>Bacteroidota</taxon>
        <taxon>Flavobacteriia</taxon>
        <taxon>Flavobacteriales</taxon>
        <taxon>Crocinitomicaceae</taxon>
        <taxon>Fluviicola</taxon>
    </lineage>
</organism>
<dbReference type="OrthoDB" id="1373372at2"/>
<evidence type="ECO:0000313" key="1">
    <source>
        <dbReference type="EMBL" id="AEA45929.1"/>
    </source>
</evidence>
<accession>F2IHX0</accession>
<reference evidence="2" key="2">
    <citation type="submission" date="2011-02" db="EMBL/GenBank/DDBJ databases">
        <title>The complete genome of Fluviicola taffensis DSM 16823.</title>
        <authorList>
            <consortium name="US DOE Joint Genome Institute (JGI-PGF)"/>
            <person name="Lucas S."/>
            <person name="Copeland A."/>
            <person name="Lapidus A."/>
            <person name="Bruce D."/>
            <person name="Goodwin L."/>
            <person name="Pitluck S."/>
            <person name="Kyrpides N."/>
            <person name="Mavromatis K."/>
            <person name="Ivanova N."/>
            <person name="Mikhailova N."/>
            <person name="Pagani I."/>
            <person name="Chertkov O."/>
            <person name="Detter J.C."/>
            <person name="Han C."/>
            <person name="Tapia R."/>
            <person name="Land M."/>
            <person name="Hauser L."/>
            <person name="Markowitz V."/>
            <person name="Cheng J.-F."/>
            <person name="Hugenholtz P."/>
            <person name="Woyke T."/>
            <person name="Wu D."/>
            <person name="Tindall B."/>
            <person name="Pomrenke H.G."/>
            <person name="Brambilla E."/>
            <person name="Klenk H.-P."/>
            <person name="Eisen J.A."/>
        </authorList>
    </citation>
    <scope>NUCLEOTIDE SEQUENCE [LARGE SCALE GENOMIC DNA]</scope>
    <source>
        <strain evidence="2">DSM 16823 / RW262 / RW262</strain>
    </source>
</reference>
<gene>
    <name evidence="1" type="ordered locus">Fluta_3965</name>
</gene>
<dbReference type="RefSeq" id="WP_013688686.1">
    <property type="nucleotide sequence ID" value="NC_015321.1"/>
</dbReference>
<protein>
    <submittedName>
        <fullName evidence="1">Uncharacterized protein</fullName>
    </submittedName>
</protein>
<evidence type="ECO:0000313" key="2">
    <source>
        <dbReference type="Proteomes" id="UP000007463"/>
    </source>
</evidence>
<sequence>MNKDQIHIEILGLQHFCIKDKNPIEKIKQKYSISNLSEVQILNKIDWNFLYEQDDDSKNFILLTDLNDWSYFIWKYWDFEFNINFAKELSEILKSTVNYYFVDSNIATSRWIFANEGEITRSYFESHGQKLSDFGFNETEVKLRETIKETFVEDIFWDLYEKTCLSLEYVNNQKVKELKLYSGTLGNIKKTANSY</sequence>
<dbReference type="eggNOG" id="ENOG5034924">
    <property type="taxonomic scope" value="Bacteria"/>
</dbReference>
<dbReference type="HOGENOM" id="CLU_1394539_0_0_10"/>
<dbReference type="STRING" id="755732.Fluta_3965"/>
<dbReference type="KEGG" id="fte:Fluta_3965"/>
<proteinExistence type="predicted"/>
<keyword evidence="2" id="KW-1185">Reference proteome</keyword>